<evidence type="ECO:0000313" key="2">
    <source>
        <dbReference type="EMBL" id="QNA44890.1"/>
    </source>
</evidence>
<proteinExistence type="predicted"/>
<organism evidence="2 3">
    <name type="scientific">Lacibacter sediminis</name>
    <dbReference type="NCBI Taxonomy" id="2760713"/>
    <lineage>
        <taxon>Bacteria</taxon>
        <taxon>Pseudomonadati</taxon>
        <taxon>Bacteroidota</taxon>
        <taxon>Chitinophagia</taxon>
        <taxon>Chitinophagales</taxon>
        <taxon>Chitinophagaceae</taxon>
        <taxon>Lacibacter</taxon>
    </lineage>
</organism>
<evidence type="ECO:0000313" key="3">
    <source>
        <dbReference type="Proteomes" id="UP000515344"/>
    </source>
</evidence>
<evidence type="ECO:0000259" key="1">
    <source>
        <dbReference type="Pfam" id="PF14292"/>
    </source>
</evidence>
<feature type="domain" description="SusE outer membrane protein" evidence="1">
    <location>
        <begin position="25"/>
        <end position="136"/>
    </location>
</feature>
<gene>
    <name evidence="2" type="ORF">H4075_01430</name>
</gene>
<dbReference type="AlphaFoldDB" id="A0A7G5XHD7"/>
<sequence>MKKIIQSFTLFTGLLLAASCEKVENKIYLESGKDPVLTISTTNVSLEPGNEAKEALRLNWTNPDYMFTTGVSSHDVTYTIQIDVEGGKFASDKKGEVVVAKELSKTFTVAELNGFLGNTMKLQTEPRRSYVLEVRVVASIGAAAKRYSNEFKITTSPFNPPPKVEPPGTLINNYNDGELWIVGDASPNGWANPLQAAYKTSHKFTRKSKTLYELTIALPGGGGYKLIQQDGNWDTQYHMTVGTWAGGEFEKKNADPTFPGPSTGAGTYTITVNFQLGTYSVVKI</sequence>
<dbReference type="RefSeq" id="WP_182803467.1">
    <property type="nucleotide sequence ID" value="NZ_CP060007.1"/>
</dbReference>
<dbReference type="KEGG" id="lacs:H4075_01430"/>
<dbReference type="Pfam" id="PF14292">
    <property type="entry name" value="SusE"/>
    <property type="match status" value="1"/>
</dbReference>
<dbReference type="PROSITE" id="PS51257">
    <property type="entry name" value="PROKAR_LIPOPROTEIN"/>
    <property type="match status" value="1"/>
</dbReference>
<protein>
    <submittedName>
        <fullName evidence="2">SusE domain-containing protein</fullName>
    </submittedName>
</protein>
<name>A0A7G5XHD7_9BACT</name>
<dbReference type="Proteomes" id="UP000515344">
    <property type="component" value="Chromosome"/>
</dbReference>
<reference evidence="3" key="1">
    <citation type="submission" date="2020-08" db="EMBL/GenBank/DDBJ databases">
        <title>Lacibacter sp. S13-6-6 genome sequencing.</title>
        <authorList>
            <person name="Jin L."/>
        </authorList>
    </citation>
    <scope>NUCLEOTIDE SEQUENCE [LARGE SCALE GENOMIC DNA]</scope>
    <source>
        <strain evidence="3">S13-6-6</strain>
    </source>
</reference>
<keyword evidence="3" id="KW-1185">Reference proteome</keyword>
<dbReference type="EMBL" id="CP060007">
    <property type="protein sequence ID" value="QNA44890.1"/>
    <property type="molecule type" value="Genomic_DNA"/>
</dbReference>
<accession>A0A7G5XHD7</accession>
<dbReference type="Gene3D" id="2.60.40.3620">
    <property type="match status" value="1"/>
</dbReference>
<dbReference type="InterPro" id="IPR025970">
    <property type="entry name" value="SusE"/>
</dbReference>